<keyword evidence="1" id="KW-1133">Transmembrane helix</keyword>
<reference evidence="3" key="1">
    <citation type="submission" date="2009-08" db="EMBL/GenBank/DDBJ databases">
        <title>The complete genome of Chitinophaga pinensis DSM 2588.</title>
        <authorList>
            <consortium name="US DOE Joint Genome Institute (JGI-PGF)"/>
            <person name="Lucas S."/>
            <person name="Copeland A."/>
            <person name="Lapidus A."/>
            <person name="Glavina del Rio T."/>
            <person name="Dalin E."/>
            <person name="Tice H."/>
            <person name="Bruce D."/>
            <person name="Goodwin L."/>
            <person name="Pitluck S."/>
            <person name="Kyrpides N."/>
            <person name="Mavromatis K."/>
            <person name="Ivanova N."/>
            <person name="Mikhailova N."/>
            <person name="Sims D."/>
            <person name="Meinche L."/>
            <person name="Brettin T."/>
            <person name="Detter J.C."/>
            <person name="Han C."/>
            <person name="Larimer F."/>
            <person name="Land M."/>
            <person name="Hauser L."/>
            <person name="Markowitz V."/>
            <person name="Cheng J.-F."/>
            <person name="Hugenholtz P."/>
            <person name="Woyke T."/>
            <person name="Wu D."/>
            <person name="Spring S."/>
            <person name="Klenk H.-P."/>
            <person name="Eisen J.A."/>
        </authorList>
    </citation>
    <scope>NUCLEOTIDE SEQUENCE [LARGE SCALE GENOMIC DNA]</scope>
    <source>
        <strain evidence="3">ATCC 43595 / DSM 2588 / LMG 13176 / NBRC 15968 / NCIMB 11800 / UQM 2034</strain>
    </source>
</reference>
<keyword evidence="1" id="KW-0472">Membrane</keyword>
<keyword evidence="1" id="KW-0812">Transmembrane</keyword>
<reference evidence="2 3" key="2">
    <citation type="journal article" date="2010" name="Stand. Genomic Sci.">
        <title>Complete genome sequence of Chitinophaga pinensis type strain (UQM 2034).</title>
        <authorList>
            <person name="Glavina Del Rio T."/>
            <person name="Abt B."/>
            <person name="Spring S."/>
            <person name="Lapidus A."/>
            <person name="Nolan M."/>
            <person name="Tice H."/>
            <person name="Copeland A."/>
            <person name="Cheng J.F."/>
            <person name="Chen F."/>
            <person name="Bruce D."/>
            <person name="Goodwin L."/>
            <person name="Pitluck S."/>
            <person name="Ivanova N."/>
            <person name="Mavromatis K."/>
            <person name="Mikhailova N."/>
            <person name="Pati A."/>
            <person name="Chen A."/>
            <person name="Palaniappan K."/>
            <person name="Land M."/>
            <person name="Hauser L."/>
            <person name="Chang Y.J."/>
            <person name="Jeffries C.D."/>
            <person name="Chain P."/>
            <person name="Saunders E."/>
            <person name="Detter J.C."/>
            <person name="Brettin T."/>
            <person name="Rohde M."/>
            <person name="Goker M."/>
            <person name="Bristow J."/>
            <person name="Eisen J.A."/>
            <person name="Markowitz V."/>
            <person name="Hugenholtz P."/>
            <person name="Kyrpides N.C."/>
            <person name="Klenk H.P."/>
            <person name="Lucas S."/>
        </authorList>
    </citation>
    <scope>NUCLEOTIDE SEQUENCE [LARGE SCALE GENOMIC DNA]</scope>
    <source>
        <strain evidence="3">ATCC 43595 / DSM 2588 / LMG 13176 / NBRC 15968 / NCIMB 11800 / UQM 2034</strain>
    </source>
</reference>
<gene>
    <name evidence="2" type="ordered locus">Cpin_3462</name>
</gene>
<evidence type="ECO:0000313" key="3">
    <source>
        <dbReference type="Proteomes" id="UP000002215"/>
    </source>
</evidence>
<evidence type="ECO:0000313" key="2">
    <source>
        <dbReference type="EMBL" id="ACU60929.1"/>
    </source>
</evidence>
<organism evidence="2 3">
    <name type="scientific">Chitinophaga pinensis (strain ATCC 43595 / DSM 2588 / LMG 13176 / NBRC 15968 / NCIMB 11800 / UQM 2034)</name>
    <dbReference type="NCBI Taxonomy" id="485918"/>
    <lineage>
        <taxon>Bacteria</taxon>
        <taxon>Pseudomonadati</taxon>
        <taxon>Bacteroidota</taxon>
        <taxon>Chitinophagia</taxon>
        <taxon>Chitinophagales</taxon>
        <taxon>Chitinophagaceae</taxon>
        <taxon>Chitinophaga</taxon>
    </lineage>
</organism>
<dbReference type="AlphaFoldDB" id="A0A979G4X4"/>
<proteinExistence type="predicted"/>
<name>A0A979G4X4_CHIPD</name>
<protein>
    <submittedName>
        <fullName evidence="2">Uncharacterized protein</fullName>
    </submittedName>
</protein>
<accession>A0A979G4X4</accession>
<feature type="transmembrane region" description="Helical" evidence="1">
    <location>
        <begin position="12"/>
        <end position="31"/>
    </location>
</feature>
<dbReference type="KEGG" id="cpi:Cpin_3462"/>
<dbReference type="Proteomes" id="UP000002215">
    <property type="component" value="Chromosome"/>
</dbReference>
<dbReference type="EMBL" id="CP001699">
    <property type="protein sequence ID" value="ACU60929.1"/>
    <property type="molecule type" value="Genomic_DNA"/>
</dbReference>
<evidence type="ECO:0000256" key="1">
    <source>
        <dbReference type="SAM" id="Phobius"/>
    </source>
</evidence>
<sequence length="39" mass="4612">MEWLSPSETTYLIDFQIFATVAAFRHFFSVIGTRTRTDR</sequence>